<dbReference type="RefSeq" id="WP_252587721.1">
    <property type="nucleotide sequence ID" value="NZ_JAMWYS010000034.1"/>
</dbReference>
<evidence type="ECO:0000259" key="2">
    <source>
        <dbReference type="Pfam" id="PF19081"/>
    </source>
</evidence>
<evidence type="ECO:0000256" key="1">
    <source>
        <dbReference type="SAM" id="SignalP"/>
    </source>
</evidence>
<keyword evidence="1" id="KW-0732">Signal</keyword>
<sequence length="1148" mass="125104">MKKFYLAAILTLLSCLSVYADQFIVTSNADAGPGTLREALDKAAANGTTDMDFIYFRMLDVSEAGRTISLLTELPPLSSHLSIDGVSQPGAPFGISNAKVKIRPANNNSGITNGLRIINMHTIEIFGLYITGFNKNNNNGTGCGIYIKGSTNIYIGYPTSGNIINNCTNLIYQELDHSIFPTNLISIKSNLLGFYEDGKTIFSYSPTEYWISGISLYGDQITIGGESQKEGNLIGASTYLGYNVLGDNLKNEDIKIINNIVGTDFTESIKFPYMRSGLQIHSRSNIEIKRNTIANYDRWGIYLNDSKDFKITGNRIGTNSSENKNLGGGENTVGNNIVVYIEDSQNGIIGGENPGEGNTIAYNNRANPNFYSQTIECIRSAKITLSRNKIFCNSTGNTYPYYNPYTVLPEVYIETISGNSVTGRATPNSKVELFYTDRCGMCEPETYFATVQANVAGKWSYLGPLNGSVVASATINGSTSEFTKVEINSANVIVNPDNCNQGIGSIKGIKIKNTSAVKWLDASGNVVGTGPDLENVKAGKYTIVTEDGCAKSQTFEVLPSTSIKLHPESTRIQHPCGIYKGSIGLGIIHSGSFHFTWRDKAGNIILESDNTTEIWDLGPGEYTATISDRLNCSITAGPFILTQQPGPSIDETNIKITYTDCEEGLATISNLKVSGTVGNTTYAWKNENGLKVSSIIDFPPNIPGKYQLFVKDESSCGQISSSVFTIEPPITFDYSTMEVWSNSSCEDRNGKILGLKVTGADRYEWKDDLGKVISDQLDVSNLPNGFYTLTAYNSKTGCQKQSRTSIIYKNDQFKILEYNTTQSSCSKPTGAINILKYAGETPREFKWHDANGKLVSKELNPTNLPAGTYRLSVINWSNCPYEVGDYTVDRKPLINIGTNSLLIVDDQCQLTTGAIKNLTISGGTPPFNYNWKNDKGETISTNLDLTNVPAGDYQLTISDQAACDATIVMTIPNGYESLNAPIVNNVTLCSPGTAIIMVRNTENGGTYKVYESPISSAPIAQSANGILTIGKVEHDQTYFVSFSKGSCESDRTAVKVSLTSDAVQVSNVFTPNGDGKNEVWEIGNMEQNPTAEINVFNRYGQIVFHSIGYHTPFDGTYKGQKLPVGTYYYSIHLKADCPAVVGPLTIIR</sequence>
<proteinExistence type="predicted"/>
<protein>
    <submittedName>
        <fullName evidence="3">Gliding motility-associated C-terminal domain-containing protein</fullName>
    </submittedName>
</protein>
<accession>A0A9X2FA76</accession>
<dbReference type="InterPro" id="IPR044023">
    <property type="entry name" value="Ig_7"/>
</dbReference>
<gene>
    <name evidence="3" type="ORF">NF867_10115</name>
</gene>
<dbReference type="NCBIfam" id="TIGR04131">
    <property type="entry name" value="Bac_Flav_CTERM"/>
    <property type="match status" value="1"/>
</dbReference>
<dbReference type="InterPro" id="IPR022441">
    <property type="entry name" value="Para_beta_helix_rpt-2"/>
</dbReference>
<dbReference type="PROSITE" id="PS51257">
    <property type="entry name" value="PROKAR_LIPOPROTEIN"/>
    <property type="match status" value="1"/>
</dbReference>
<name>A0A9X2FA76_9SPHI</name>
<dbReference type="NCBIfam" id="TIGR03804">
    <property type="entry name" value="para_beta_helix"/>
    <property type="match status" value="1"/>
</dbReference>
<evidence type="ECO:0000313" key="4">
    <source>
        <dbReference type="Proteomes" id="UP001155182"/>
    </source>
</evidence>
<dbReference type="Proteomes" id="UP001155182">
    <property type="component" value="Unassembled WGS sequence"/>
</dbReference>
<comment type="caution">
    <text evidence="3">The sequence shown here is derived from an EMBL/GenBank/DDBJ whole genome shotgun (WGS) entry which is preliminary data.</text>
</comment>
<keyword evidence="4" id="KW-1185">Reference proteome</keyword>
<dbReference type="EMBL" id="JAMWYS010000034">
    <property type="protein sequence ID" value="MCO4293218.1"/>
    <property type="molecule type" value="Genomic_DNA"/>
</dbReference>
<organism evidence="3 4">
    <name type="scientific">Solitalea agri</name>
    <dbReference type="NCBI Taxonomy" id="2953739"/>
    <lineage>
        <taxon>Bacteria</taxon>
        <taxon>Pseudomonadati</taxon>
        <taxon>Bacteroidota</taxon>
        <taxon>Sphingobacteriia</taxon>
        <taxon>Sphingobacteriales</taxon>
        <taxon>Sphingobacteriaceae</taxon>
        <taxon>Solitalea</taxon>
    </lineage>
</organism>
<evidence type="ECO:0000313" key="3">
    <source>
        <dbReference type="EMBL" id="MCO4293218.1"/>
    </source>
</evidence>
<dbReference type="Pfam" id="PF13585">
    <property type="entry name" value="CHU_C"/>
    <property type="match status" value="1"/>
</dbReference>
<dbReference type="Pfam" id="PF19081">
    <property type="entry name" value="Ig_7"/>
    <property type="match status" value="1"/>
</dbReference>
<dbReference type="AlphaFoldDB" id="A0A9X2FA76"/>
<dbReference type="InterPro" id="IPR026341">
    <property type="entry name" value="T9SS_type_B"/>
</dbReference>
<reference evidence="3" key="1">
    <citation type="submission" date="2022-06" db="EMBL/GenBank/DDBJ databases">
        <title>Solitalea sp. MAHUQ-68 isolated from rhizospheric soil.</title>
        <authorList>
            <person name="Huq M.A."/>
        </authorList>
    </citation>
    <scope>NUCLEOTIDE SEQUENCE</scope>
    <source>
        <strain evidence="3">MAHUQ-68</strain>
    </source>
</reference>
<feature type="chain" id="PRO_5040757008" evidence="1">
    <location>
        <begin position="21"/>
        <end position="1148"/>
    </location>
</feature>
<feature type="signal peptide" evidence="1">
    <location>
        <begin position="1"/>
        <end position="20"/>
    </location>
</feature>
<feature type="domain" description="Ig-like" evidence="2">
    <location>
        <begin position="980"/>
        <end position="1057"/>
    </location>
</feature>